<dbReference type="Proteomes" id="UP000028582">
    <property type="component" value="Unassembled WGS sequence"/>
</dbReference>
<gene>
    <name evidence="2" type="ORF">F444_05605</name>
</gene>
<dbReference type="Gene3D" id="3.40.830.10">
    <property type="entry name" value="LigB-like"/>
    <property type="match status" value="1"/>
</dbReference>
<keyword evidence="1" id="KW-0560">Oxidoreductase</keyword>
<sequence length="151" mass="16948">MTVFRHPVVAVSHGPAIPNDENLPKRILFEVTHWESESSGFEISNAAKPEMIYDYYVTMRANRDLTNPLMPWAAAFQGWLDNTLTPESRLSYSERKAHMIDWPNAPSTPDHFVPFVTAAGAGMEENKPAAEKLFGGWGMGHLSFASYAWGY</sequence>
<evidence type="ECO:0000313" key="2">
    <source>
        <dbReference type="EMBL" id="ETO79743.1"/>
    </source>
</evidence>
<accession>A0A081ALI2</accession>
<reference evidence="2 3" key="1">
    <citation type="submission" date="2013-11" db="EMBL/GenBank/DDBJ databases">
        <title>The Genome Sequence of Phytophthora parasitica P1976.</title>
        <authorList>
            <consortium name="The Broad Institute Genomics Platform"/>
            <person name="Russ C."/>
            <person name="Tyler B."/>
            <person name="Panabieres F."/>
            <person name="Shan W."/>
            <person name="Tripathy S."/>
            <person name="Grunwald N."/>
            <person name="Machado M."/>
            <person name="Johnson C.S."/>
            <person name="Walker B."/>
            <person name="Young S."/>
            <person name="Zeng Q."/>
            <person name="Gargeya S."/>
            <person name="Fitzgerald M."/>
            <person name="Haas B."/>
            <person name="Abouelleil A."/>
            <person name="Allen A.W."/>
            <person name="Alvarado L."/>
            <person name="Arachchi H.M."/>
            <person name="Berlin A.M."/>
            <person name="Chapman S.B."/>
            <person name="Gainer-Dewar J."/>
            <person name="Goldberg J."/>
            <person name="Griggs A."/>
            <person name="Gujja S."/>
            <person name="Hansen M."/>
            <person name="Howarth C."/>
            <person name="Imamovic A."/>
            <person name="Ireland A."/>
            <person name="Larimer J."/>
            <person name="McCowan C."/>
            <person name="Murphy C."/>
            <person name="Pearson M."/>
            <person name="Poon T.W."/>
            <person name="Priest M."/>
            <person name="Roberts A."/>
            <person name="Saif S."/>
            <person name="Shea T."/>
            <person name="Sisk P."/>
            <person name="Sykes S."/>
            <person name="Wortman J."/>
            <person name="Nusbaum C."/>
            <person name="Birren B."/>
        </authorList>
    </citation>
    <scope>NUCLEOTIDE SEQUENCE [LARGE SCALE GENOMIC DNA]</scope>
    <source>
        <strain evidence="2 3">P1976</strain>
    </source>
</reference>
<dbReference type="OrthoDB" id="7396853at2759"/>
<comment type="caution">
    <text evidence="2">The sequence shown here is derived from an EMBL/GenBank/DDBJ whole genome shotgun (WGS) entry which is preliminary data.</text>
</comment>
<dbReference type="GO" id="GO:0016491">
    <property type="term" value="F:oxidoreductase activity"/>
    <property type="evidence" value="ECO:0007669"/>
    <property type="project" value="UniProtKB-KW"/>
</dbReference>
<protein>
    <recommendedName>
        <fullName evidence="4">Extradiol ring-cleavage dioxygenase class III enzyme subunit B domain-containing protein</fullName>
    </recommendedName>
</protein>
<proteinExistence type="predicted"/>
<dbReference type="AlphaFoldDB" id="A0A081ALI2"/>
<evidence type="ECO:0000256" key="1">
    <source>
        <dbReference type="ARBA" id="ARBA00023002"/>
    </source>
</evidence>
<dbReference type="SUPFAM" id="SSF53213">
    <property type="entry name" value="LigB-like"/>
    <property type="match status" value="1"/>
</dbReference>
<name>A0A081ALI2_PHYNI</name>
<dbReference type="PANTHER" id="PTHR30096:SF0">
    <property type="entry name" value="4,5-DOPA DIOXYGENASE EXTRADIOL-LIKE PROTEIN"/>
    <property type="match status" value="1"/>
</dbReference>
<evidence type="ECO:0008006" key="4">
    <source>
        <dbReference type="Google" id="ProtNLM"/>
    </source>
</evidence>
<organism evidence="2 3">
    <name type="scientific">Phytophthora nicotianae P1976</name>
    <dbReference type="NCBI Taxonomy" id="1317066"/>
    <lineage>
        <taxon>Eukaryota</taxon>
        <taxon>Sar</taxon>
        <taxon>Stramenopiles</taxon>
        <taxon>Oomycota</taxon>
        <taxon>Peronosporomycetes</taxon>
        <taxon>Peronosporales</taxon>
        <taxon>Peronosporaceae</taxon>
        <taxon>Phytophthora</taxon>
    </lineage>
</organism>
<dbReference type="PANTHER" id="PTHR30096">
    <property type="entry name" value="4,5-DOPA DIOXYGENASE EXTRADIOL-LIKE PROTEIN"/>
    <property type="match status" value="1"/>
</dbReference>
<dbReference type="EMBL" id="ANJA01001070">
    <property type="protein sequence ID" value="ETO79743.1"/>
    <property type="molecule type" value="Genomic_DNA"/>
</dbReference>
<evidence type="ECO:0000313" key="3">
    <source>
        <dbReference type="Proteomes" id="UP000028582"/>
    </source>
</evidence>